<keyword evidence="2" id="KW-0436">Ligase</keyword>
<feature type="compositionally biased region" description="Low complexity" evidence="1">
    <location>
        <begin position="146"/>
        <end position="159"/>
    </location>
</feature>
<feature type="region of interest" description="Disordered" evidence="1">
    <location>
        <begin position="1"/>
        <end position="31"/>
    </location>
</feature>
<accession>A0ABR0LNA0</accession>
<name>A0ABR0LNA0_9PEZI</name>
<feature type="compositionally biased region" description="Basic and acidic residues" evidence="1">
    <location>
        <begin position="62"/>
        <end position="71"/>
    </location>
</feature>
<sequence length="391" mass="41952">YTTSTVTSKVTPLPKTVPSAPPFTDANPTKRVVPPVSLAEAAEIASLHRRSKKPRPHLSRTTRTERSDPRTVTEQVTCRTSDAVGNLSPVTPDTASDIAGQRPLPKSEGVIGSGRRPLSRSRYEDSEQMEHASQPRSGVSRASVAGTSHQGTSSHHGSGYFSNMPAPARPLSDVQIGGVSATPPTAESDLEPADPSLSSSGEQPHRLPLSSINTGSQLDASLPSPSLSPITAAANLARNTGYTGLFGGDDDYDDTTDISTLDASQDKLDDGNSGSFDLQDGMLQLKHMQTRHKIGTPPNEARHGKPQLSTPTLMEIPTMIDAFDAMPMEMQTYFMYQMLRRCAKPTLHFVADVVNPTLKCDFLGVLPLELSQIVIRNLDAQSMCRAAQVSK</sequence>
<dbReference type="GO" id="GO:0016874">
    <property type="term" value="F:ligase activity"/>
    <property type="evidence" value="ECO:0007669"/>
    <property type="project" value="UniProtKB-KW"/>
</dbReference>
<comment type="caution">
    <text evidence="2">The sequence shown here is derived from an EMBL/GenBank/DDBJ whole genome shotgun (WGS) entry which is preliminary data.</text>
</comment>
<feature type="compositionally biased region" description="Polar residues" evidence="1">
    <location>
        <begin position="210"/>
        <end position="219"/>
    </location>
</feature>
<keyword evidence="3" id="KW-1185">Reference proteome</keyword>
<reference evidence="2 3" key="1">
    <citation type="submission" date="2023-08" db="EMBL/GenBank/DDBJ databases">
        <title>Black Yeasts Isolated from many extreme environments.</title>
        <authorList>
            <person name="Coleine C."/>
            <person name="Stajich J.E."/>
            <person name="Selbmann L."/>
        </authorList>
    </citation>
    <scope>NUCLEOTIDE SEQUENCE [LARGE SCALE GENOMIC DNA]</scope>
    <source>
        <strain evidence="2 3">CCFEE 536</strain>
    </source>
</reference>
<feature type="compositionally biased region" description="Polar residues" evidence="1">
    <location>
        <begin position="1"/>
        <end position="10"/>
    </location>
</feature>
<dbReference type="SUPFAM" id="SSF81383">
    <property type="entry name" value="F-box domain"/>
    <property type="match status" value="1"/>
</dbReference>
<feature type="region of interest" description="Disordered" evidence="1">
    <location>
        <begin position="45"/>
        <end position="224"/>
    </location>
</feature>
<evidence type="ECO:0000256" key="1">
    <source>
        <dbReference type="SAM" id="MobiDB-lite"/>
    </source>
</evidence>
<feature type="compositionally biased region" description="Basic residues" evidence="1">
    <location>
        <begin position="47"/>
        <end position="60"/>
    </location>
</feature>
<gene>
    <name evidence="2" type="primary">CDC4_2</name>
    <name evidence="2" type="ORF">LTR16_004275</name>
</gene>
<evidence type="ECO:0000313" key="2">
    <source>
        <dbReference type="EMBL" id="KAK5200966.1"/>
    </source>
</evidence>
<dbReference type="EMBL" id="JAVRRA010016959">
    <property type="protein sequence ID" value="KAK5200966.1"/>
    <property type="molecule type" value="Genomic_DNA"/>
</dbReference>
<dbReference type="Proteomes" id="UP001357485">
    <property type="component" value="Unassembled WGS sequence"/>
</dbReference>
<feature type="compositionally biased region" description="Basic and acidic residues" evidence="1">
    <location>
        <begin position="121"/>
        <end position="130"/>
    </location>
</feature>
<evidence type="ECO:0000313" key="3">
    <source>
        <dbReference type="Proteomes" id="UP001357485"/>
    </source>
</evidence>
<organism evidence="2 3">
    <name type="scientific">Cryomyces antarcticus</name>
    <dbReference type="NCBI Taxonomy" id="329879"/>
    <lineage>
        <taxon>Eukaryota</taxon>
        <taxon>Fungi</taxon>
        <taxon>Dikarya</taxon>
        <taxon>Ascomycota</taxon>
        <taxon>Pezizomycotina</taxon>
        <taxon>Dothideomycetes</taxon>
        <taxon>Dothideomycetes incertae sedis</taxon>
        <taxon>Cryomyces</taxon>
    </lineage>
</organism>
<protein>
    <submittedName>
        <fullName evidence="2">SCF ubiquitin ligase complex subunit cdc4</fullName>
    </submittedName>
</protein>
<feature type="non-terminal residue" evidence="2">
    <location>
        <position position="1"/>
    </location>
</feature>
<proteinExistence type="predicted"/>
<dbReference type="InterPro" id="IPR036047">
    <property type="entry name" value="F-box-like_dom_sf"/>
</dbReference>
<dbReference type="Gene3D" id="1.20.1280.50">
    <property type="match status" value="1"/>
</dbReference>